<keyword evidence="4" id="KW-0288">FMN</keyword>
<dbReference type="Gene3D" id="3.40.109.10">
    <property type="entry name" value="NADH Oxidase"/>
    <property type="match status" value="1"/>
</dbReference>
<evidence type="ECO:0000256" key="5">
    <source>
        <dbReference type="ARBA" id="ARBA00023002"/>
    </source>
</evidence>
<dbReference type="OrthoDB" id="9809288at2"/>
<comment type="similarity">
    <text evidence="2">Belongs to the nitroreductase family.</text>
</comment>
<evidence type="ECO:0000256" key="4">
    <source>
        <dbReference type="ARBA" id="ARBA00022643"/>
    </source>
</evidence>
<proteinExistence type="inferred from homology"/>
<dbReference type="RefSeq" id="WP_106523357.1">
    <property type="nucleotide sequence ID" value="NZ_PYGD01000005.1"/>
</dbReference>
<dbReference type="Proteomes" id="UP000240572">
    <property type="component" value="Unassembled WGS sequence"/>
</dbReference>
<dbReference type="SUPFAM" id="SSF55469">
    <property type="entry name" value="FMN-dependent nitroreductase-like"/>
    <property type="match status" value="1"/>
</dbReference>
<dbReference type="InterPro" id="IPR000415">
    <property type="entry name" value="Nitroreductase-like"/>
</dbReference>
<name>A0A2P8D2Q5_9BACT</name>
<feature type="domain" description="Nitroreductase" evidence="6">
    <location>
        <begin position="168"/>
        <end position="313"/>
    </location>
</feature>
<dbReference type="AlphaFoldDB" id="A0A2P8D2Q5"/>
<evidence type="ECO:0000259" key="6">
    <source>
        <dbReference type="Pfam" id="PF00881"/>
    </source>
</evidence>
<dbReference type="InterPro" id="IPR029479">
    <property type="entry name" value="Nitroreductase"/>
</dbReference>
<dbReference type="Pfam" id="PF00881">
    <property type="entry name" value="Nitroreductase"/>
    <property type="match status" value="1"/>
</dbReference>
<evidence type="ECO:0000256" key="3">
    <source>
        <dbReference type="ARBA" id="ARBA00022630"/>
    </source>
</evidence>
<sequence length="336" mass="38283">MIALIKKAVPRSVKTFYRHQKSLLAIVKDFCYDYKRYRKHYASIHLKTKDNLQAFLIKEYHAVEKGMALRNARQGFGVERITRLIRETEHYINCYGYDSTTDITLKTLKEYCAFDARSNTKANPVIPMIEKLLAKTEILDHVNNGGGTKEIRKTDIDNSIHFDYSRFVRSRFSTRDFTDIPVDTALVMEALDDARFTPSVCNRQAWKAYVVDHSNPELKQKFLGVQNGNRGFGEYISTLIVITGKLSAFFDYERNQVFIDGGMFAMSVVMALHARGLGTCCLNTSYTAKKNEAFNKVMDLDSDCVPIMFIAVGNLKEQYKVAVSARKPLAEIATVL</sequence>
<comment type="cofactor">
    <cofactor evidence="1">
        <name>FMN</name>
        <dbReference type="ChEBI" id="CHEBI:58210"/>
    </cofactor>
</comment>
<organism evidence="7 8">
    <name type="scientific">Taibaiella chishuiensis</name>
    <dbReference type="NCBI Taxonomy" id="1434707"/>
    <lineage>
        <taxon>Bacteria</taxon>
        <taxon>Pseudomonadati</taxon>
        <taxon>Bacteroidota</taxon>
        <taxon>Chitinophagia</taxon>
        <taxon>Chitinophagales</taxon>
        <taxon>Chitinophagaceae</taxon>
        <taxon>Taibaiella</taxon>
    </lineage>
</organism>
<dbReference type="EMBL" id="PYGD01000005">
    <property type="protein sequence ID" value="PSK91456.1"/>
    <property type="molecule type" value="Genomic_DNA"/>
</dbReference>
<protein>
    <submittedName>
        <fullName evidence="7">Nitroreductase</fullName>
    </submittedName>
</protein>
<evidence type="ECO:0000313" key="8">
    <source>
        <dbReference type="Proteomes" id="UP000240572"/>
    </source>
</evidence>
<dbReference type="PANTHER" id="PTHR43673:SF2">
    <property type="entry name" value="NITROREDUCTASE"/>
    <property type="match status" value="1"/>
</dbReference>
<evidence type="ECO:0000256" key="2">
    <source>
        <dbReference type="ARBA" id="ARBA00007118"/>
    </source>
</evidence>
<evidence type="ECO:0000313" key="7">
    <source>
        <dbReference type="EMBL" id="PSK91456.1"/>
    </source>
</evidence>
<evidence type="ECO:0000256" key="1">
    <source>
        <dbReference type="ARBA" id="ARBA00001917"/>
    </source>
</evidence>
<reference evidence="7 8" key="1">
    <citation type="submission" date="2018-03" db="EMBL/GenBank/DDBJ databases">
        <title>Genomic Encyclopedia of Type Strains, Phase III (KMG-III): the genomes of soil and plant-associated and newly described type strains.</title>
        <authorList>
            <person name="Whitman W."/>
        </authorList>
    </citation>
    <scope>NUCLEOTIDE SEQUENCE [LARGE SCALE GENOMIC DNA]</scope>
    <source>
        <strain evidence="7 8">CGMCC 1.12700</strain>
    </source>
</reference>
<keyword evidence="5" id="KW-0560">Oxidoreductase</keyword>
<gene>
    <name evidence="7" type="ORF">B0I18_10539</name>
</gene>
<accession>A0A2P8D2Q5</accession>
<dbReference type="PANTHER" id="PTHR43673">
    <property type="entry name" value="NAD(P)H NITROREDUCTASE YDGI-RELATED"/>
    <property type="match status" value="1"/>
</dbReference>
<dbReference type="GO" id="GO:0016491">
    <property type="term" value="F:oxidoreductase activity"/>
    <property type="evidence" value="ECO:0007669"/>
    <property type="project" value="UniProtKB-KW"/>
</dbReference>
<keyword evidence="8" id="KW-1185">Reference proteome</keyword>
<keyword evidence="3" id="KW-0285">Flavoprotein</keyword>
<comment type="caution">
    <text evidence="7">The sequence shown here is derived from an EMBL/GenBank/DDBJ whole genome shotgun (WGS) entry which is preliminary data.</text>
</comment>